<evidence type="ECO:0000313" key="1">
    <source>
        <dbReference type="EMBL" id="AUO15309.1"/>
    </source>
</evidence>
<accession>A0A2I6SCN5</accession>
<proteinExistence type="predicted"/>
<protein>
    <submittedName>
        <fullName evidence="1">WSSV599</fullName>
    </submittedName>
</protein>
<organism evidence="1">
    <name type="scientific">White spot syndrome virus</name>
    <dbReference type="NCBI Taxonomy" id="342409"/>
    <lineage>
        <taxon>Viruses</taxon>
        <taxon>Viruses incertae sedis</taxon>
        <taxon>Naldaviricetes</taxon>
        <taxon>Nimaviridae</taxon>
        <taxon>Whispovirus</taxon>
    </lineage>
</organism>
<dbReference type="Proteomes" id="UP000267352">
    <property type="component" value="Segment"/>
</dbReference>
<name>A0A2I6SCN5_9VIRU</name>
<reference evidence="1" key="1">
    <citation type="submission" date="2017-12" db="EMBL/GenBank/DDBJ databases">
        <authorList>
            <person name="Katneni V.K."/>
            <person name="Shekhar M.S."/>
            <person name="Otta S.K."/>
            <person name="Karthic K."/>
            <person name="Jangam A.K."/>
            <person name="Gopikrishna G."/>
            <person name="Vijayan K.K."/>
        </authorList>
    </citation>
    <scope>NUCLEOTIDE SEQUENCE [LARGE SCALE GENOMIC DNA]</scope>
    <source>
        <strain evidence="1">IN_AP4RU</strain>
    </source>
</reference>
<sequence length="65" mass="7441">MRELALKELFPEETTSPQVLSRQHDVSTREDLCNESMNAGRAESILATLILESTWLLVHVFTRNI</sequence>
<reference evidence="1" key="2">
    <citation type="journal article" date="2018" name="Genome Announc.">
        <title>First Report of a Complete Genome Sequence of White spot syndrome virus from India.</title>
        <authorList>
            <person name="Vinaya Kumar K."/>
            <person name="Shekhar M.S."/>
            <person name="Otta S.K."/>
            <person name="Karthic K."/>
            <person name="Ashok Kumar J."/>
            <person name="Gopikrishna G."/>
            <person name="Vijayan K.K."/>
        </authorList>
    </citation>
    <scope>NUCLEOTIDE SEQUENCE</scope>
    <source>
        <strain evidence="1">IN_AP4RU</strain>
    </source>
</reference>
<dbReference type="EMBL" id="MG702567">
    <property type="protein sequence ID" value="AUO15309.1"/>
    <property type="molecule type" value="Genomic_DNA"/>
</dbReference>